<organism evidence="2 3">
    <name type="scientific">Thermocatellispora tengchongensis</name>
    <dbReference type="NCBI Taxonomy" id="1073253"/>
    <lineage>
        <taxon>Bacteria</taxon>
        <taxon>Bacillati</taxon>
        <taxon>Actinomycetota</taxon>
        <taxon>Actinomycetes</taxon>
        <taxon>Streptosporangiales</taxon>
        <taxon>Streptosporangiaceae</taxon>
        <taxon>Thermocatellispora</taxon>
    </lineage>
</organism>
<dbReference type="CDD" id="cd09756">
    <property type="entry name" value="Cas5_I-E"/>
    <property type="match status" value="1"/>
</dbReference>
<dbReference type="Pfam" id="PF09704">
    <property type="entry name" value="Cas_Cas5d"/>
    <property type="match status" value="1"/>
</dbReference>
<evidence type="ECO:0000313" key="3">
    <source>
        <dbReference type="Proteomes" id="UP000578449"/>
    </source>
</evidence>
<dbReference type="InterPro" id="IPR021124">
    <property type="entry name" value="CRISPR-assoc_prot_Cas5"/>
</dbReference>
<keyword evidence="3" id="KW-1185">Reference proteome</keyword>
<proteinExistence type="predicted"/>
<comment type="caution">
    <text evidence="2">The sequence shown here is derived from an EMBL/GenBank/DDBJ whole genome shotgun (WGS) entry which is preliminary data.</text>
</comment>
<dbReference type="Gene3D" id="3.30.70.2660">
    <property type="match status" value="1"/>
</dbReference>
<reference evidence="2 3" key="1">
    <citation type="submission" date="2020-08" db="EMBL/GenBank/DDBJ databases">
        <title>Genomic Encyclopedia of Type Strains, Phase IV (KMG-IV): sequencing the most valuable type-strain genomes for metagenomic binning, comparative biology and taxonomic classification.</title>
        <authorList>
            <person name="Goeker M."/>
        </authorList>
    </citation>
    <scope>NUCLEOTIDE SEQUENCE [LARGE SCALE GENOMIC DNA]</scope>
    <source>
        <strain evidence="2 3">DSM 45615</strain>
    </source>
</reference>
<dbReference type="NCBIfam" id="TIGR01868">
    <property type="entry name" value="casD_Cas5e"/>
    <property type="match status" value="1"/>
</dbReference>
<dbReference type="EMBL" id="JACHGN010000017">
    <property type="protein sequence ID" value="MBB5137246.1"/>
    <property type="molecule type" value="Genomic_DNA"/>
</dbReference>
<dbReference type="GO" id="GO:0051607">
    <property type="term" value="P:defense response to virus"/>
    <property type="evidence" value="ECO:0007669"/>
    <property type="project" value="UniProtKB-KW"/>
</dbReference>
<dbReference type="InterPro" id="IPR013422">
    <property type="entry name" value="CRISPR-assoc_prot_Cas5_N"/>
</dbReference>
<dbReference type="Proteomes" id="UP000578449">
    <property type="component" value="Unassembled WGS sequence"/>
</dbReference>
<keyword evidence="1" id="KW-0051">Antiviral defense</keyword>
<gene>
    <name evidence="2" type="ORF">HNP84_006998</name>
</gene>
<evidence type="ECO:0000313" key="2">
    <source>
        <dbReference type="EMBL" id="MBB5137246.1"/>
    </source>
</evidence>
<dbReference type="NCBIfam" id="TIGR02593">
    <property type="entry name" value="CRISPR_cas5"/>
    <property type="match status" value="1"/>
</dbReference>
<dbReference type="AlphaFoldDB" id="A0A840PEQ9"/>
<sequence length="249" mass="27766">MTALLLILDAPMQSWGVRSRFTVRDTATEPSKSGVVGLLAAALGIPRDADDRIRALATLRMGVRVDREGVLAEDYHTAQGVIRAREKPFRDRKDGLPPTPAMRSTLSAVVSRRAYLSDAVFLVALEEPQSPSHLLPALPELHTVLRSPHWPLYLGRRSFVPARPVVDADPAEALSPLSLDEILHAHPWQGAGIGPRPQHLRTIIDTDPTARDAELRYDLPVSFRSEDRRYHPRYVRTFHVPCPQPRAAR</sequence>
<dbReference type="InterPro" id="IPR010147">
    <property type="entry name" value="CRISPR-assoc_prot_CasD"/>
</dbReference>
<dbReference type="GO" id="GO:0003723">
    <property type="term" value="F:RNA binding"/>
    <property type="evidence" value="ECO:0007669"/>
    <property type="project" value="InterPro"/>
</dbReference>
<evidence type="ECO:0000256" key="1">
    <source>
        <dbReference type="ARBA" id="ARBA00023118"/>
    </source>
</evidence>
<accession>A0A840PEQ9</accession>
<dbReference type="GO" id="GO:0043571">
    <property type="term" value="P:maintenance of CRISPR repeat elements"/>
    <property type="evidence" value="ECO:0007669"/>
    <property type="project" value="InterPro"/>
</dbReference>
<name>A0A840PEQ9_9ACTN</name>
<protein>
    <submittedName>
        <fullName evidence="2">CRISPR system Cascade subunit CasD</fullName>
    </submittedName>
</protein>
<dbReference type="RefSeq" id="WP_185054180.1">
    <property type="nucleotide sequence ID" value="NZ_BAABIX010000012.1"/>
</dbReference>